<reference evidence="2 3" key="1">
    <citation type="submission" date="2019-03" db="EMBL/GenBank/DDBJ databases">
        <title>Genomic Encyclopedia of Type Strains, Phase IV (KMG-IV): sequencing the most valuable type-strain genomes for metagenomic binning, comparative biology and taxonomic classification.</title>
        <authorList>
            <person name="Goeker M."/>
        </authorList>
    </citation>
    <scope>NUCLEOTIDE SEQUENCE [LARGE SCALE GENOMIC DNA]</scope>
    <source>
        <strain evidence="2 3">DSM 45361</strain>
    </source>
</reference>
<keyword evidence="3" id="KW-1185">Reference proteome</keyword>
<dbReference type="AlphaFoldDB" id="A0A4R6SJ23"/>
<evidence type="ECO:0000256" key="1">
    <source>
        <dbReference type="SAM" id="Phobius"/>
    </source>
</evidence>
<name>A0A4R6SJ23_LABRH</name>
<accession>A0A4R6SJ23</accession>
<feature type="transmembrane region" description="Helical" evidence="1">
    <location>
        <begin position="194"/>
        <end position="213"/>
    </location>
</feature>
<keyword evidence="1" id="KW-1133">Transmembrane helix</keyword>
<dbReference type="EMBL" id="SNXZ01000002">
    <property type="protein sequence ID" value="TDQ00919.1"/>
    <property type="molecule type" value="Genomic_DNA"/>
</dbReference>
<keyword evidence="1" id="KW-0812">Transmembrane</keyword>
<protein>
    <recommendedName>
        <fullName evidence="4">DUF4386 domain-containing protein</fullName>
    </recommendedName>
</protein>
<evidence type="ECO:0000313" key="2">
    <source>
        <dbReference type="EMBL" id="TDQ00919.1"/>
    </source>
</evidence>
<feature type="transmembrane region" description="Helical" evidence="1">
    <location>
        <begin position="101"/>
        <end position="124"/>
    </location>
</feature>
<evidence type="ECO:0008006" key="4">
    <source>
        <dbReference type="Google" id="ProtNLM"/>
    </source>
</evidence>
<comment type="caution">
    <text evidence="2">The sequence shown here is derived from an EMBL/GenBank/DDBJ whole genome shotgun (WGS) entry which is preliminary data.</text>
</comment>
<feature type="transmembrane region" description="Helical" evidence="1">
    <location>
        <begin position="169"/>
        <end position="188"/>
    </location>
</feature>
<sequence length="218" mass="22516">MSENPDTITTARAASTGAWRLIAAALCFILCYQAVGFVGGAFASSALPLPNASGAEAQAWYVRNGLSATVSAICQLLSVLCLGLYAAVLRRTGRIDKQARWAYAAVAMMVLSCLLSWAMAAYAGSVSAETLGALRTANFITGGTAHVALLGVFVLLAAKAGGFGKGIRVFAWVAFVPAVASVVSLVVFQGAALILLGRLLCMAWTLVAAIAVARADRR</sequence>
<dbReference type="OrthoDB" id="5196601at2"/>
<evidence type="ECO:0000313" key="3">
    <source>
        <dbReference type="Proteomes" id="UP000295444"/>
    </source>
</evidence>
<dbReference type="RefSeq" id="WP_133849568.1">
    <property type="nucleotide sequence ID" value="NZ_SNXZ01000002.1"/>
</dbReference>
<feature type="transmembrane region" description="Helical" evidence="1">
    <location>
        <begin position="66"/>
        <end position="89"/>
    </location>
</feature>
<keyword evidence="1" id="KW-0472">Membrane</keyword>
<dbReference type="Proteomes" id="UP000295444">
    <property type="component" value="Unassembled WGS sequence"/>
</dbReference>
<feature type="transmembrane region" description="Helical" evidence="1">
    <location>
        <begin position="21"/>
        <end position="46"/>
    </location>
</feature>
<gene>
    <name evidence="2" type="ORF">EV186_102785</name>
</gene>
<feature type="transmembrane region" description="Helical" evidence="1">
    <location>
        <begin position="136"/>
        <end position="157"/>
    </location>
</feature>
<organism evidence="2 3">
    <name type="scientific">Labedaea rhizosphaerae</name>
    <dbReference type="NCBI Taxonomy" id="598644"/>
    <lineage>
        <taxon>Bacteria</taxon>
        <taxon>Bacillati</taxon>
        <taxon>Actinomycetota</taxon>
        <taxon>Actinomycetes</taxon>
        <taxon>Pseudonocardiales</taxon>
        <taxon>Pseudonocardiaceae</taxon>
        <taxon>Labedaea</taxon>
    </lineage>
</organism>
<proteinExistence type="predicted"/>